<keyword evidence="4" id="KW-0408">Iron</keyword>
<evidence type="ECO:0000313" key="6">
    <source>
        <dbReference type="EMBL" id="KKK34619.1"/>
    </source>
</evidence>
<dbReference type="Gene3D" id="1.20.120.520">
    <property type="entry name" value="nmb1532 protein domain like"/>
    <property type="match status" value="1"/>
</dbReference>
<proteinExistence type="predicted"/>
<gene>
    <name evidence="6" type="ORF">WN59_07320</name>
</gene>
<evidence type="ECO:0000256" key="4">
    <source>
        <dbReference type="ARBA" id="ARBA00023004"/>
    </source>
</evidence>
<evidence type="ECO:0000313" key="7">
    <source>
        <dbReference type="Proteomes" id="UP000034287"/>
    </source>
</evidence>
<reference evidence="6 7" key="1">
    <citation type="submission" date="2015-04" db="EMBL/GenBank/DDBJ databases">
        <title>Taxonomic description and genome sequence of Salinicoccus sediminis sp. nov., a novel hyper halotolerant bacterium isolated from marine sediment.</title>
        <authorList>
            <person name="Mathan Kumar R."/>
            <person name="Kaur G."/>
            <person name="Kumar N."/>
            <person name="Kumar A."/>
            <person name="Singh N.K."/>
            <person name="Kaur N."/>
            <person name="Mayilraj S."/>
        </authorList>
    </citation>
    <scope>NUCLEOTIDE SEQUENCE [LARGE SCALE GENOMIC DNA]</scope>
    <source>
        <strain evidence="6 7">SV-16</strain>
    </source>
</reference>
<comment type="subcellular location">
    <subcellularLocation>
        <location evidence="1">Cytoplasm</location>
    </subcellularLocation>
</comment>
<dbReference type="PANTHER" id="PTHR36438:SF1">
    <property type="entry name" value="IRON-SULFUR CLUSTER REPAIR PROTEIN YTFE"/>
    <property type="match status" value="1"/>
</dbReference>
<dbReference type="PANTHER" id="PTHR36438">
    <property type="entry name" value="IRON-SULFUR CLUSTER REPAIR PROTEIN YTFE"/>
    <property type="match status" value="1"/>
</dbReference>
<dbReference type="RefSeq" id="WP_046515382.1">
    <property type="nucleotide sequence ID" value="NZ_LAYZ01000004.1"/>
</dbReference>
<dbReference type="GO" id="GO:0005737">
    <property type="term" value="C:cytoplasm"/>
    <property type="evidence" value="ECO:0007669"/>
    <property type="project" value="UniProtKB-SubCell"/>
</dbReference>
<sequence>MKTITGNMTLGETVTEVPRAGNILREMHIDFVNGGDRKLSDAAFEQGVPLENILYEINALDTENADGIDIKYMDELSIIKYIQRRYHEDLKDELPVLAPYVEKVADENEALSEVGEIFKSLRKSMAEHSEEEDVNVFPLLESYIDDPSDSKREALKPRVEKIRNDHRDITDFFHRLREITNDFTPYAGANGVLRLVYDRLERLERDTLDHIHLENNILFQRVKSKVQG</sequence>
<dbReference type="PATRIC" id="fig|1432562.3.peg.1459"/>
<evidence type="ECO:0000256" key="1">
    <source>
        <dbReference type="ARBA" id="ARBA00004496"/>
    </source>
</evidence>
<dbReference type="OrthoDB" id="9797132at2"/>
<dbReference type="STRING" id="1432562.WN59_07320"/>
<comment type="caution">
    <text evidence="6">The sequence shown here is derived from an EMBL/GenBank/DDBJ whole genome shotgun (WGS) entry which is preliminary data.</text>
</comment>
<feature type="domain" description="Hemerythrin-like" evidence="5">
    <location>
        <begin position="83"/>
        <end position="221"/>
    </location>
</feature>
<dbReference type="Pfam" id="PF01814">
    <property type="entry name" value="Hemerythrin"/>
    <property type="match status" value="1"/>
</dbReference>
<evidence type="ECO:0000256" key="2">
    <source>
        <dbReference type="ARBA" id="ARBA00022490"/>
    </source>
</evidence>
<dbReference type="CDD" id="cd12108">
    <property type="entry name" value="Hr-like"/>
    <property type="match status" value="1"/>
</dbReference>
<keyword evidence="7" id="KW-1185">Reference proteome</keyword>
<evidence type="ECO:0000259" key="5">
    <source>
        <dbReference type="Pfam" id="PF01814"/>
    </source>
</evidence>
<name>A0A0M2SIV0_9STAP</name>
<accession>A0A0M2SIV0</accession>
<dbReference type="Pfam" id="PF04405">
    <property type="entry name" value="ScdA_N"/>
    <property type="match status" value="1"/>
</dbReference>
<dbReference type="EMBL" id="LAYZ01000004">
    <property type="protein sequence ID" value="KKK34619.1"/>
    <property type="molecule type" value="Genomic_DNA"/>
</dbReference>
<evidence type="ECO:0000256" key="3">
    <source>
        <dbReference type="ARBA" id="ARBA00022723"/>
    </source>
</evidence>
<organism evidence="6 7">
    <name type="scientific">Salinicoccus sediminis</name>
    <dbReference type="NCBI Taxonomy" id="1432562"/>
    <lineage>
        <taxon>Bacteria</taxon>
        <taxon>Bacillati</taxon>
        <taxon>Bacillota</taxon>
        <taxon>Bacilli</taxon>
        <taxon>Bacillales</taxon>
        <taxon>Staphylococcaceae</taxon>
        <taxon>Salinicoccus</taxon>
    </lineage>
</organism>
<dbReference type="AlphaFoldDB" id="A0A0M2SIV0"/>
<keyword evidence="2" id="KW-0963">Cytoplasm</keyword>
<dbReference type="InterPro" id="IPR019903">
    <property type="entry name" value="RIC_family"/>
</dbReference>
<dbReference type="InterPro" id="IPR012312">
    <property type="entry name" value="Hemerythrin-like"/>
</dbReference>
<dbReference type="GO" id="GO:0046872">
    <property type="term" value="F:metal ion binding"/>
    <property type="evidence" value="ECO:0007669"/>
    <property type="project" value="UniProtKB-KW"/>
</dbReference>
<dbReference type="Proteomes" id="UP000034287">
    <property type="component" value="Unassembled WGS sequence"/>
</dbReference>
<keyword evidence="3" id="KW-0479">Metal-binding</keyword>
<protein>
    <recommendedName>
        <fullName evidence="5">Hemerythrin-like domain-containing protein</fullName>
    </recommendedName>
</protein>